<dbReference type="Proteomes" id="UP001597083">
    <property type="component" value="Unassembled WGS sequence"/>
</dbReference>
<gene>
    <name evidence="2" type="ORF">ACFQ07_04650</name>
</gene>
<evidence type="ECO:0008006" key="4">
    <source>
        <dbReference type="Google" id="ProtNLM"/>
    </source>
</evidence>
<reference evidence="3" key="1">
    <citation type="journal article" date="2019" name="Int. J. Syst. Evol. Microbiol.">
        <title>The Global Catalogue of Microorganisms (GCM) 10K type strain sequencing project: providing services to taxonomists for standard genome sequencing and annotation.</title>
        <authorList>
            <consortium name="The Broad Institute Genomics Platform"/>
            <consortium name="The Broad Institute Genome Sequencing Center for Infectious Disease"/>
            <person name="Wu L."/>
            <person name="Ma J."/>
        </authorList>
    </citation>
    <scope>NUCLEOTIDE SEQUENCE [LARGE SCALE GENOMIC DNA]</scope>
    <source>
        <strain evidence="3">JCM 31696</strain>
    </source>
</reference>
<feature type="region of interest" description="Disordered" evidence="1">
    <location>
        <begin position="1"/>
        <end position="20"/>
    </location>
</feature>
<feature type="non-terminal residue" evidence="2">
    <location>
        <position position="1"/>
    </location>
</feature>
<organism evidence="2 3">
    <name type="scientific">Actinomadura adrarensis</name>
    <dbReference type="NCBI Taxonomy" id="1819600"/>
    <lineage>
        <taxon>Bacteria</taxon>
        <taxon>Bacillati</taxon>
        <taxon>Actinomycetota</taxon>
        <taxon>Actinomycetes</taxon>
        <taxon>Streptosporangiales</taxon>
        <taxon>Thermomonosporaceae</taxon>
        <taxon>Actinomadura</taxon>
    </lineage>
</organism>
<dbReference type="EMBL" id="JBHTIR010000524">
    <property type="protein sequence ID" value="MFD0851494.1"/>
    <property type="molecule type" value="Genomic_DNA"/>
</dbReference>
<proteinExistence type="predicted"/>
<evidence type="ECO:0000313" key="2">
    <source>
        <dbReference type="EMBL" id="MFD0851494.1"/>
    </source>
</evidence>
<comment type="caution">
    <text evidence="2">The sequence shown here is derived from an EMBL/GenBank/DDBJ whole genome shotgun (WGS) entry which is preliminary data.</text>
</comment>
<evidence type="ECO:0000313" key="3">
    <source>
        <dbReference type="Proteomes" id="UP001597083"/>
    </source>
</evidence>
<evidence type="ECO:0000256" key="1">
    <source>
        <dbReference type="SAM" id="MobiDB-lite"/>
    </source>
</evidence>
<accession>A0ABW3CCX9</accession>
<protein>
    <recommendedName>
        <fullName evidence="4">Pentapeptide repeat-containing protein</fullName>
    </recommendedName>
</protein>
<sequence length="102" mass="10857">LSGDGLPGKALSGDALSGDALSGDALSGDALSRKALSRDRLVRKGLLRERLRCRAGVVHRQAGFAGLPRVLRFRLHLTLPFSEPTAATVPNRMRAPLHAPPK</sequence>
<name>A0ABW3CCX9_9ACTN</name>
<keyword evidence="3" id="KW-1185">Reference proteome</keyword>